<dbReference type="AlphaFoldDB" id="A0A8S4QQV0"/>
<feature type="region of interest" description="Disordered" evidence="1">
    <location>
        <begin position="40"/>
        <end position="63"/>
    </location>
</feature>
<sequence length="119" mass="13711">MHIISVFYIRQLKWQWSGHKVRKKDERWGPKVLEWQPRTGKRSVSLPPTTLSASQVASGSKRHRTVEFGTPYKRTMSSSGRLPVDMMMITPARRLVTAHTFALLSTPVGRSDFRLAFRD</sequence>
<name>A0A8S4QQV0_9NEOP</name>
<gene>
    <name evidence="2" type="primary">jg3002</name>
    <name evidence="2" type="ORF">PAEG_LOCUS5012</name>
</gene>
<comment type="caution">
    <text evidence="2">The sequence shown here is derived from an EMBL/GenBank/DDBJ whole genome shotgun (WGS) entry which is preliminary data.</text>
</comment>
<proteinExistence type="predicted"/>
<dbReference type="OrthoDB" id="407509at2759"/>
<reference evidence="2" key="1">
    <citation type="submission" date="2022-03" db="EMBL/GenBank/DDBJ databases">
        <authorList>
            <person name="Lindestad O."/>
        </authorList>
    </citation>
    <scope>NUCLEOTIDE SEQUENCE</scope>
</reference>
<protein>
    <submittedName>
        <fullName evidence="2">Jg3002 protein</fullName>
    </submittedName>
</protein>
<organism evidence="2 3">
    <name type="scientific">Pararge aegeria aegeria</name>
    <dbReference type="NCBI Taxonomy" id="348720"/>
    <lineage>
        <taxon>Eukaryota</taxon>
        <taxon>Metazoa</taxon>
        <taxon>Ecdysozoa</taxon>
        <taxon>Arthropoda</taxon>
        <taxon>Hexapoda</taxon>
        <taxon>Insecta</taxon>
        <taxon>Pterygota</taxon>
        <taxon>Neoptera</taxon>
        <taxon>Endopterygota</taxon>
        <taxon>Lepidoptera</taxon>
        <taxon>Glossata</taxon>
        <taxon>Ditrysia</taxon>
        <taxon>Papilionoidea</taxon>
        <taxon>Nymphalidae</taxon>
        <taxon>Satyrinae</taxon>
        <taxon>Satyrini</taxon>
        <taxon>Parargina</taxon>
        <taxon>Pararge</taxon>
    </lineage>
</organism>
<accession>A0A8S4QQV0</accession>
<evidence type="ECO:0000256" key="1">
    <source>
        <dbReference type="SAM" id="MobiDB-lite"/>
    </source>
</evidence>
<keyword evidence="3" id="KW-1185">Reference proteome</keyword>
<dbReference type="EMBL" id="CAKXAJ010017711">
    <property type="protein sequence ID" value="CAH2217091.1"/>
    <property type="molecule type" value="Genomic_DNA"/>
</dbReference>
<feature type="compositionally biased region" description="Polar residues" evidence="1">
    <location>
        <begin position="46"/>
        <end position="58"/>
    </location>
</feature>
<evidence type="ECO:0000313" key="2">
    <source>
        <dbReference type="EMBL" id="CAH2217091.1"/>
    </source>
</evidence>
<dbReference type="Proteomes" id="UP000838756">
    <property type="component" value="Unassembled WGS sequence"/>
</dbReference>
<evidence type="ECO:0000313" key="3">
    <source>
        <dbReference type="Proteomes" id="UP000838756"/>
    </source>
</evidence>